<dbReference type="GO" id="GO:0005886">
    <property type="term" value="C:plasma membrane"/>
    <property type="evidence" value="ECO:0007669"/>
    <property type="project" value="UniProtKB-SubCell"/>
</dbReference>
<dbReference type="InterPro" id="IPR003594">
    <property type="entry name" value="HATPase_dom"/>
</dbReference>
<dbReference type="Gene3D" id="6.10.340.10">
    <property type="match status" value="1"/>
</dbReference>
<keyword evidence="9" id="KW-0902">Two-component regulatory system</keyword>
<dbReference type="SUPFAM" id="SSF55874">
    <property type="entry name" value="ATPase domain of HSP90 chaperone/DNA topoisomerase II/histidine kinase"/>
    <property type="match status" value="1"/>
</dbReference>
<dbReference type="SMART" id="SM00304">
    <property type="entry name" value="HAMP"/>
    <property type="match status" value="1"/>
</dbReference>
<keyword evidence="6 11" id="KW-0812">Transmembrane</keyword>
<dbReference type="InterPro" id="IPR005467">
    <property type="entry name" value="His_kinase_dom"/>
</dbReference>
<evidence type="ECO:0000256" key="8">
    <source>
        <dbReference type="ARBA" id="ARBA00022989"/>
    </source>
</evidence>
<keyword evidence="8 11" id="KW-1133">Transmembrane helix</keyword>
<reference evidence="14 15" key="1">
    <citation type="submission" date="2018-11" db="EMBL/GenBank/DDBJ databases">
        <title>Genomes From Bacteria Associated with the Canine Oral Cavity: a Test Case for Automated Genome-Based Taxonomic Assignment.</title>
        <authorList>
            <person name="Coil D.A."/>
            <person name="Jospin G."/>
            <person name="Darling A.E."/>
            <person name="Wallis C."/>
            <person name="Davis I.J."/>
            <person name="Harris S."/>
            <person name="Eisen J.A."/>
            <person name="Holcombe L.J."/>
            <person name="O'Flynn C."/>
        </authorList>
    </citation>
    <scope>NUCLEOTIDE SEQUENCE [LARGE SCALE GENOMIC DNA]</scope>
    <source>
        <strain evidence="14 15">OH887_COT-365</strain>
    </source>
</reference>
<keyword evidence="7" id="KW-0418">Kinase</keyword>
<dbReference type="SMART" id="SM00388">
    <property type="entry name" value="HisKA"/>
    <property type="match status" value="1"/>
</dbReference>
<dbReference type="PRINTS" id="PR00344">
    <property type="entry name" value="BCTRLSENSOR"/>
</dbReference>
<keyword evidence="5" id="KW-0808">Transferase</keyword>
<proteinExistence type="predicted"/>
<dbReference type="SUPFAM" id="SSF158472">
    <property type="entry name" value="HAMP domain-like"/>
    <property type="match status" value="1"/>
</dbReference>
<dbReference type="RefSeq" id="WP_124845640.1">
    <property type="nucleotide sequence ID" value="NZ_RQZG01000018.1"/>
</dbReference>
<evidence type="ECO:0000256" key="3">
    <source>
        <dbReference type="ARBA" id="ARBA00012438"/>
    </source>
</evidence>
<dbReference type="SUPFAM" id="SSF47384">
    <property type="entry name" value="Homodimeric domain of signal transducing histidine kinase"/>
    <property type="match status" value="1"/>
</dbReference>
<evidence type="ECO:0000256" key="2">
    <source>
        <dbReference type="ARBA" id="ARBA00004236"/>
    </source>
</evidence>
<evidence type="ECO:0000259" key="13">
    <source>
        <dbReference type="PROSITE" id="PS50885"/>
    </source>
</evidence>
<dbReference type="Gene3D" id="1.10.287.130">
    <property type="match status" value="1"/>
</dbReference>
<dbReference type="GO" id="GO:0000155">
    <property type="term" value="F:phosphorelay sensor kinase activity"/>
    <property type="evidence" value="ECO:0007669"/>
    <property type="project" value="InterPro"/>
</dbReference>
<keyword evidence="10 11" id="KW-0472">Membrane</keyword>
<dbReference type="InterPro" id="IPR004358">
    <property type="entry name" value="Sig_transdc_His_kin-like_C"/>
</dbReference>
<keyword evidence="4" id="KW-0597">Phosphoprotein</keyword>
<evidence type="ECO:0000256" key="4">
    <source>
        <dbReference type="ARBA" id="ARBA00022553"/>
    </source>
</evidence>
<sequence length="581" mass="62673">MFRTVRARIVVLTALVVVTSVVLTAVVVSLAVQRAARQEAVQTLNHDAIIFQSLLEHGIQHSSWADVGPLVERLATQYDRRIALKSPAGQLIVDSDELLGRQPAPLRPDPEGIINPKDPAVFPIDYDLADDAPVELTEEDRRVHAERVQASLACLDSHRIPHETVLQETGLTDVLLSEEAGLSDTQWDQAADCLTPLDLPLPSEEQTWNIDQEALNRCMRERGITEPAPTSPGGSTQQVSRAWLDCVNQQTHPKVAPAVQLFLGSEGHDPLSLEGLATFETTGIVGCIIVVAGIAVMVLSTRIARPLRTLTSAATRLGRGELDVRVEVPDRTEVGTLAETFNSMAESLSRSEQARRQMTADIAHELRNPLVTLGGGLEAIQDGIYEPTPEVIGSLMEETTHLRRLVTDLRELALADTGRLTVERLPLDLADVVSAVATAHIPVAAKVGVTLEATAAPDHWVDGDDTRLRQVISNLLGNAIHHTPDGGTVSLRLGRTAEGITLAITDTGEGIPAEQLPHIFERFWRADPSRHRVAGRTGLGLAISEALVKAHDGTITVASTVGEGTTFTITLPESLTPEEVP</sequence>
<dbReference type="PANTHER" id="PTHR45436">
    <property type="entry name" value="SENSOR HISTIDINE KINASE YKOH"/>
    <property type="match status" value="1"/>
</dbReference>
<organism evidence="14 15">
    <name type="scientific">Arachnia propionica</name>
    <dbReference type="NCBI Taxonomy" id="1750"/>
    <lineage>
        <taxon>Bacteria</taxon>
        <taxon>Bacillati</taxon>
        <taxon>Actinomycetota</taxon>
        <taxon>Actinomycetes</taxon>
        <taxon>Propionibacteriales</taxon>
        <taxon>Propionibacteriaceae</taxon>
        <taxon>Arachnia</taxon>
    </lineage>
</organism>
<evidence type="ECO:0000313" key="15">
    <source>
        <dbReference type="Proteomes" id="UP000280819"/>
    </source>
</evidence>
<gene>
    <name evidence="14" type="ORF">EII34_13215</name>
</gene>
<dbReference type="InterPro" id="IPR050428">
    <property type="entry name" value="TCS_sensor_his_kinase"/>
</dbReference>
<dbReference type="InterPro" id="IPR003660">
    <property type="entry name" value="HAMP_dom"/>
</dbReference>
<evidence type="ECO:0000256" key="9">
    <source>
        <dbReference type="ARBA" id="ARBA00023012"/>
    </source>
</evidence>
<dbReference type="EMBL" id="RQZG01000018">
    <property type="protein sequence ID" value="RRD03548.1"/>
    <property type="molecule type" value="Genomic_DNA"/>
</dbReference>
<dbReference type="FunFam" id="3.30.565.10:FF:000006">
    <property type="entry name" value="Sensor histidine kinase WalK"/>
    <property type="match status" value="1"/>
</dbReference>
<evidence type="ECO:0000256" key="10">
    <source>
        <dbReference type="ARBA" id="ARBA00023136"/>
    </source>
</evidence>
<evidence type="ECO:0000313" key="14">
    <source>
        <dbReference type="EMBL" id="RRD03548.1"/>
    </source>
</evidence>
<dbReference type="PROSITE" id="PS50109">
    <property type="entry name" value="HIS_KIN"/>
    <property type="match status" value="1"/>
</dbReference>
<accession>A0A3P1T2Q3</accession>
<dbReference type="CDD" id="cd06225">
    <property type="entry name" value="HAMP"/>
    <property type="match status" value="1"/>
</dbReference>
<dbReference type="SMART" id="SM00387">
    <property type="entry name" value="HATPase_c"/>
    <property type="match status" value="1"/>
</dbReference>
<name>A0A3P1T2Q3_9ACTN</name>
<evidence type="ECO:0000256" key="5">
    <source>
        <dbReference type="ARBA" id="ARBA00022679"/>
    </source>
</evidence>
<dbReference type="InterPro" id="IPR036097">
    <property type="entry name" value="HisK_dim/P_sf"/>
</dbReference>
<feature type="domain" description="Histidine kinase" evidence="12">
    <location>
        <begin position="361"/>
        <end position="575"/>
    </location>
</feature>
<comment type="catalytic activity">
    <reaction evidence="1">
        <text>ATP + protein L-histidine = ADP + protein N-phospho-L-histidine.</text>
        <dbReference type="EC" id="2.7.13.3"/>
    </reaction>
</comment>
<dbReference type="CDD" id="cd00075">
    <property type="entry name" value="HATPase"/>
    <property type="match status" value="1"/>
</dbReference>
<dbReference type="Pfam" id="PF00512">
    <property type="entry name" value="HisKA"/>
    <property type="match status" value="1"/>
</dbReference>
<comment type="caution">
    <text evidence="14">The sequence shown here is derived from an EMBL/GenBank/DDBJ whole genome shotgun (WGS) entry which is preliminary data.</text>
</comment>
<dbReference type="OrthoDB" id="9757990at2"/>
<evidence type="ECO:0000256" key="11">
    <source>
        <dbReference type="SAM" id="Phobius"/>
    </source>
</evidence>
<dbReference type="PROSITE" id="PS50885">
    <property type="entry name" value="HAMP"/>
    <property type="match status" value="1"/>
</dbReference>
<evidence type="ECO:0000259" key="12">
    <source>
        <dbReference type="PROSITE" id="PS50109"/>
    </source>
</evidence>
<protein>
    <recommendedName>
        <fullName evidence="3">histidine kinase</fullName>
        <ecNumber evidence="3">2.7.13.3</ecNumber>
    </recommendedName>
</protein>
<dbReference type="InterPro" id="IPR036890">
    <property type="entry name" value="HATPase_C_sf"/>
</dbReference>
<dbReference type="Pfam" id="PF02518">
    <property type="entry name" value="HATPase_c"/>
    <property type="match status" value="1"/>
</dbReference>
<dbReference type="EC" id="2.7.13.3" evidence="3"/>
<dbReference type="InterPro" id="IPR003661">
    <property type="entry name" value="HisK_dim/P_dom"/>
</dbReference>
<comment type="subcellular location">
    <subcellularLocation>
        <location evidence="2">Cell membrane</location>
    </subcellularLocation>
</comment>
<dbReference type="Proteomes" id="UP000280819">
    <property type="component" value="Unassembled WGS sequence"/>
</dbReference>
<dbReference type="Pfam" id="PF00672">
    <property type="entry name" value="HAMP"/>
    <property type="match status" value="1"/>
</dbReference>
<dbReference type="AlphaFoldDB" id="A0A3P1T2Q3"/>
<dbReference type="Gene3D" id="3.30.565.10">
    <property type="entry name" value="Histidine kinase-like ATPase, C-terminal domain"/>
    <property type="match status" value="1"/>
</dbReference>
<evidence type="ECO:0000256" key="6">
    <source>
        <dbReference type="ARBA" id="ARBA00022692"/>
    </source>
</evidence>
<evidence type="ECO:0000256" key="7">
    <source>
        <dbReference type="ARBA" id="ARBA00022777"/>
    </source>
</evidence>
<dbReference type="CDD" id="cd00082">
    <property type="entry name" value="HisKA"/>
    <property type="match status" value="1"/>
</dbReference>
<feature type="domain" description="HAMP" evidence="13">
    <location>
        <begin position="301"/>
        <end position="353"/>
    </location>
</feature>
<evidence type="ECO:0000256" key="1">
    <source>
        <dbReference type="ARBA" id="ARBA00000085"/>
    </source>
</evidence>
<dbReference type="PANTHER" id="PTHR45436:SF5">
    <property type="entry name" value="SENSOR HISTIDINE KINASE TRCS"/>
    <property type="match status" value="1"/>
</dbReference>
<feature type="transmembrane region" description="Helical" evidence="11">
    <location>
        <begin position="281"/>
        <end position="299"/>
    </location>
</feature>